<dbReference type="SUPFAM" id="SSF54534">
    <property type="entry name" value="FKBP-like"/>
    <property type="match status" value="1"/>
</dbReference>
<accession>A0ABW5PT59</accession>
<evidence type="ECO:0000256" key="11">
    <source>
        <dbReference type="ARBA" id="ARBA00029986"/>
    </source>
</evidence>
<keyword evidence="15" id="KW-0175">Coiled coil</keyword>
<evidence type="ECO:0000256" key="7">
    <source>
        <dbReference type="ARBA" id="ARBA00023186"/>
    </source>
</evidence>
<dbReference type="PIRSF" id="PIRSF003095">
    <property type="entry name" value="Trigger_factor"/>
    <property type="match status" value="1"/>
</dbReference>
<dbReference type="Pfam" id="PF00254">
    <property type="entry name" value="FKBP_C"/>
    <property type="match status" value="1"/>
</dbReference>
<evidence type="ECO:0000256" key="9">
    <source>
        <dbReference type="ARBA" id="ARBA00023306"/>
    </source>
</evidence>
<dbReference type="InterPro" id="IPR005215">
    <property type="entry name" value="Trig_fac"/>
</dbReference>
<keyword evidence="9 12" id="KW-0131">Cell cycle</keyword>
<evidence type="ECO:0000256" key="15">
    <source>
        <dbReference type="SAM" id="Coils"/>
    </source>
</evidence>
<keyword evidence="7 12" id="KW-0143">Chaperone</keyword>
<dbReference type="Pfam" id="PF05697">
    <property type="entry name" value="Trigger_N"/>
    <property type="match status" value="1"/>
</dbReference>
<dbReference type="InterPro" id="IPR037041">
    <property type="entry name" value="Trigger_fac_C_sf"/>
</dbReference>
<dbReference type="GO" id="GO:0003755">
    <property type="term" value="F:peptidyl-prolyl cis-trans isomerase activity"/>
    <property type="evidence" value="ECO:0007669"/>
    <property type="project" value="UniProtKB-EC"/>
</dbReference>
<evidence type="ECO:0000256" key="3">
    <source>
        <dbReference type="ARBA" id="ARBA00013194"/>
    </source>
</evidence>
<comment type="subcellular location">
    <subcellularLocation>
        <location evidence="12">Cytoplasm</location>
    </subcellularLocation>
    <text evidence="12">About half TF is bound to the ribosome near the polypeptide exit tunnel while the other half is free in the cytoplasm.</text>
</comment>
<proteinExistence type="inferred from homology"/>
<protein>
    <recommendedName>
        <fullName evidence="4 12">Trigger factor</fullName>
        <shortName evidence="12">TF</shortName>
        <ecNumber evidence="3 12">5.2.1.8</ecNumber>
    </recommendedName>
    <alternativeName>
        <fullName evidence="11 12">PPIase</fullName>
    </alternativeName>
</protein>
<comment type="domain">
    <text evidence="12">Consists of 3 domains; the N-terminus binds the ribosome, the middle domain has PPIase activity, while the C-terminus has intrinsic chaperone activity on its own.</text>
</comment>
<dbReference type="InterPro" id="IPR046357">
    <property type="entry name" value="PPIase_dom_sf"/>
</dbReference>
<dbReference type="Pfam" id="PF05698">
    <property type="entry name" value="Trigger_C"/>
    <property type="match status" value="1"/>
</dbReference>
<dbReference type="InterPro" id="IPR027304">
    <property type="entry name" value="Trigger_fact/SurA_dom_sf"/>
</dbReference>
<keyword evidence="5 12" id="KW-0132">Cell division</keyword>
<dbReference type="PANTHER" id="PTHR30560:SF3">
    <property type="entry name" value="TRIGGER FACTOR-LIKE PROTEIN TIG, CHLOROPLASTIC"/>
    <property type="match status" value="1"/>
</dbReference>
<dbReference type="PANTHER" id="PTHR30560">
    <property type="entry name" value="TRIGGER FACTOR CHAPERONE AND PEPTIDYL-PROLYL CIS/TRANS ISOMERASE"/>
    <property type="match status" value="1"/>
</dbReference>
<keyword evidence="8 12" id="KW-0413">Isomerase</keyword>
<evidence type="ECO:0000256" key="2">
    <source>
        <dbReference type="ARBA" id="ARBA00005464"/>
    </source>
</evidence>
<dbReference type="SUPFAM" id="SSF109998">
    <property type="entry name" value="Triger factor/SurA peptide-binding domain-like"/>
    <property type="match status" value="1"/>
</dbReference>
<keyword evidence="12" id="KW-0963">Cytoplasm</keyword>
<dbReference type="InterPro" id="IPR008880">
    <property type="entry name" value="Trigger_fac_C"/>
</dbReference>
<dbReference type="EC" id="5.2.1.8" evidence="3 12"/>
<comment type="function">
    <text evidence="10 12">Involved in protein export. Acts as a chaperone by maintaining the newly synthesized protein in an open conformation. Functions as a peptidyl-prolyl cis-trans isomerase.</text>
</comment>
<dbReference type="HAMAP" id="MF_00303">
    <property type="entry name" value="Trigger_factor_Tig"/>
    <property type="match status" value="1"/>
</dbReference>
<dbReference type="Gene3D" id="3.10.50.40">
    <property type="match status" value="1"/>
</dbReference>
<organism evidence="17 18">
    <name type="scientific">Terrilactibacillus laevilacticus</name>
    <dbReference type="NCBI Taxonomy" id="1380157"/>
    <lineage>
        <taxon>Bacteria</taxon>
        <taxon>Bacillati</taxon>
        <taxon>Bacillota</taxon>
        <taxon>Bacilli</taxon>
        <taxon>Bacillales</taxon>
        <taxon>Bacillaceae</taxon>
        <taxon>Terrilactibacillus</taxon>
    </lineage>
</organism>
<evidence type="ECO:0000313" key="18">
    <source>
        <dbReference type="Proteomes" id="UP001597458"/>
    </source>
</evidence>
<evidence type="ECO:0000256" key="8">
    <source>
        <dbReference type="ARBA" id="ARBA00023235"/>
    </source>
</evidence>
<evidence type="ECO:0000256" key="4">
    <source>
        <dbReference type="ARBA" id="ARBA00016902"/>
    </source>
</evidence>
<evidence type="ECO:0000313" key="17">
    <source>
        <dbReference type="EMBL" id="MFD2618126.1"/>
    </source>
</evidence>
<evidence type="ECO:0000256" key="13">
    <source>
        <dbReference type="PROSITE-ProRule" id="PRU00277"/>
    </source>
</evidence>
<evidence type="ECO:0000256" key="10">
    <source>
        <dbReference type="ARBA" id="ARBA00024849"/>
    </source>
</evidence>
<keyword evidence="6 12" id="KW-0697">Rotamase</keyword>
<evidence type="ECO:0000256" key="6">
    <source>
        <dbReference type="ARBA" id="ARBA00023110"/>
    </source>
</evidence>
<comment type="similarity">
    <text evidence="2 12 14">Belongs to the FKBP-type PPIase family. Tig subfamily.</text>
</comment>
<dbReference type="InterPro" id="IPR008881">
    <property type="entry name" value="Trigger_fac_ribosome-bd_bac"/>
</dbReference>
<reference evidence="18" key="1">
    <citation type="journal article" date="2019" name="Int. J. Syst. Evol. Microbiol.">
        <title>The Global Catalogue of Microorganisms (GCM) 10K type strain sequencing project: providing services to taxonomists for standard genome sequencing and annotation.</title>
        <authorList>
            <consortium name="The Broad Institute Genomics Platform"/>
            <consortium name="The Broad Institute Genome Sequencing Center for Infectious Disease"/>
            <person name="Wu L."/>
            <person name="Ma J."/>
        </authorList>
    </citation>
    <scope>NUCLEOTIDE SEQUENCE [LARGE SCALE GENOMIC DNA]</scope>
    <source>
        <strain evidence="18">TISTR 2241</strain>
    </source>
</reference>
<keyword evidence="18" id="KW-1185">Reference proteome</keyword>
<comment type="caution">
    <text evidence="17">The sequence shown here is derived from an EMBL/GenBank/DDBJ whole genome shotgun (WGS) entry which is preliminary data.</text>
</comment>
<comment type="catalytic activity">
    <reaction evidence="1 12 13">
        <text>[protein]-peptidylproline (omega=180) = [protein]-peptidylproline (omega=0)</text>
        <dbReference type="Rhea" id="RHEA:16237"/>
        <dbReference type="Rhea" id="RHEA-COMP:10747"/>
        <dbReference type="Rhea" id="RHEA-COMP:10748"/>
        <dbReference type="ChEBI" id="CHEBI:83833"/>
        <dbReference type="ChEBI" id="CHEBI:83834"/>
        <dbReference type="EC" id="5.2.1.8"/>
    </reaction>
</comment>
<dbReference type="PROSITE" id="PS50059">
    <property type="entry name" value="FKBP_PPIASE"/>
    <property type="match status" value="1"/>
</dbReference>
<dbReference type="RefSeq" id="WP_141190092.1">
    <property type="nucleotide sequence ID" value="NZ_JBHUMR010000014.1"/>
</dbReference>
<dbReference type="InterPro" id="IPR036611">
    <property type="entry name" value="Trigger_fac_ribosome-bd_sf"/>
</dbReference>
<dbReference type="Gene3D" id="1.10.3120.10">
    <property type="entry name" value="Trigger factor, C-terminal domain"/>
    <property type="match status" value="1"/>
</dbReference>
<evidence type="ECO:0000259" key="16">
    <source>
        <dbReference type="PROSITE" id="PS50059"/>
    </source>
</evidence>
<evidence type="ECO:0000256" key="1">
    <source>
        <dbReference type="ARBA" id="ARBA00000971"/>
    </source>
</evidence>
<evidence type="ECO:0000256" key="12">
    <source>
        <dbReference type="HAMAP-Rule" id="MF_00303"/>
    </source>
</evidence>
<dbReference type="InterPro" id="IPR001179">
    <property type="entry name" value="PPIase_FKBP_dom"/>
</dbReference>
<sequence length="437" mass="49266">MNVDVKWEKKEGNEGTLTVTVDAESFNSALDQAFKKVVKKVNVPGFRKGKVPRMIFEQRFGVEALYEDAIDIVLPEAYSKAVDEADISPVDRPQIDVEKVEKGSEFIFKADVTVRPEVKLGEYKGLELVKHNLDVTEEEVNAELKQRQERFAELSVKEEGTVEEGNTVVIDFEGFVDGEPFEGGKAENYSLEVGSNSFIPGFEEQLIGMGIGEEKDVNVTFPEEYHAEELKGKPAVFKVKVHEIKVKELPELDDEFAKDVDEEVETLAELKEKIAKHLKDHKVEHAESHNRDAVVEQATNNAEIDLPEVMITNELDAMEREFEQRIQSQGLTLDMYYQFSGTDKEGLREQMKADAEKRVRANLTLDAIVKAENIEASEEEVNAELQKMAEQYKMEVDQIKTLLAAQGGTDVIKGDIKLRKAVDFLVENGVEGDKVHE</sequence>
<dbReference type="SUPFAM" id="SSF102735">
    <property type="entry name" value="Trigger factor ribosome-binding domain"/>
    <property type="match status" value="1"/>
</dbReference>
<name>A0ABW5PT59_9BACI</name>
<evidence type="ECO:0000256" key="14">
    <source>
        <dbReference type="RuleBase" id="RU003914"/>
    </source>
</evidence>
<evidence type="ECO:0000256" key="5">
    <source>
        <dbReference type="ARBA" id="ARBA00022618"/>
    </source>
</evidence>
<gene>
    <name evidence="12 17" type="primary">tig</name>
    <name evidence="17" type="ORF">ACFSTF_12490</name>
</gene>
<dbReference type="Gene3D" id="3.30.70.1050">
    <property type="entry name" value="Trigger factor ribosome-binding domain"/>
    <property type="match status" value="1"/>
</dbReference>
<feature type="domain" description="PPIase FKBP-type" evidence="16">
    <location>
        <begin position="165"/>
        <end position="250"/>
    </location>
</feature>
<dbReference type="EMBL" id="JBHUMR010000014">
    <property type="protein sequence ID" value="MFD2618126.1"/>
    <property type="molecule type" value="Genomic_DNA"/>
</dbReference>
<feature type="coiled-coil region" evidence="15">
    <location>
        <begin position="371"/>
        <end position="402"/>
    </location>
</feature>
<dbReference type="NCBIfam" id="TIGR00115">
    <property type="entry name" value="tig"/>
    <property type="match status" value="1"/>
</dbReference>
<dbReference type="Proteomes" id="UP001597458">
    <property type="component" value="Unassembled WGS sequence"/>
</dbReference>